<evidence type="ECO:0000256" key="1">
    <source>
        <dbReference type="ARBA" id="ARBA00022722"/>
    </source>
</evidence>
<evidence type="ECO:0000313" key="8">
    <source>
        <dbReference type="Proteomes" id="UP000199377"/>
    </source>
</evidence>
<dbReference type="STRING" id="1114924.SAMN05216258_11647"/>
<keyword evidence="1 6" id="KW-0540">Nuclease</keyword>
<evidence type="ECO:0000256" key="3">
    <source>
        <dbReference type="ARBA" id="ARBA00022763"/>
    </source>
</evidence>
<gene>
    <name evidence="7" type="ORF">SAMN05216258_11647</name>
</gene>
<reference evidence="7 8" key="1">
    <citation type="submission" date="2016-10" db="EMBL/GenBank/DDBJ databases">
        <authorList>
            <person name="de Groot N.N."/>
        </authorList>
    </citation>
    <scope>NUCLEOTIDE SEQUENCE [LARGE SCALE GENOMIC DNA]</scope>
    <source>
        <strain evidence="7 8">CGMCC 1.11030</strain>
    </source>
</reference>
<organism evidence="7 8">
    <name type="scientific">Albimonas pacifica</name>
    <dbReference type="NCBI Taxonomy" id="1114924"/>
    <lineage>
        <taxon>Bacteria</taxon>
        <taxon>Pseudomonadati</taxon>
        <taxon>Pseudomonadota</taxon>
        <taxon>Alphaproteobacteria</taxon>
        <taxon>Rhodobacterales</taxon>
        <taxon>Paracoccaceae</taxon>
        <taxon>Albimonas</taxon>
    </lineage>
</organism>
<accession>A0A1I3PDD7</accession>
<dbReference type="AlphaFoldDB" id="A0A1I3PDD7"/>
<evidence type="ECO:0000256" key="4">
    <source>
        <dbReference type="ARBA" id="ARBA00022801"/>
    </source>
</evidence>
<dbReference type="InterPro" id="IPR011335">
    <property type="entry name" value="Restrct_endonuc-II-like"/>
</dbReference>
<dbReference type="OrthoDB" id="9801520at2"/>
<comment type="function">
    <text evidence="6">May nick specific sequences that contain T:G mispairs resulting from m5C-deamination.</text>
</comment>
<evidence type="ECO:0000256" key="6">
    <source>
        <dbReference type="PIRNR" id="PIRNR018267"/>
    </source>
</evidence>
<sequence length="146" mass="16390">MTDVFDAATRSRTMAAVKGRDTSPEMRLRKAMHAMGLRHRLQVRALPGSPDLVYPRFRAAVFVHGCFWHRHPGCPRATTPATRTDYWLPKFERNVARDARALAELTALGWRAAVVWECALTVRRTPATAQALAEWLRGDAAALELP</sequence>
<dbReference type="Gene3D" id="3.40.960.10">
    <property type="entry name" value="VSR Endonuclease"/>
    <property type="match status" value="1"/>
</dbReference>
<dbReference type="Proteomes" id="UP000199377">
    <property type="component" value="Unassembled WGS sequence"/>
</dbReference>
<keyword evidence="3 6" id="KW-0227">DNA damage</keyword>
<evidence type="ECO:0000256" key="5">
    <source>
        <dbReference type="ARBA" id="ARBA00023204"/>
    </source>
</evidence>
<dbReference type="Pfam" id="PF03852">
    <property type="entry name" value="Vsr"/>
    <property type="match status" value="1"/>
</dbReference>
<dbReference type="GO" id="GO:0006298">
    <property type="term" value="P:mismatch repair"/>
    <property type="evidence" value="ECO:0007669"/>
    <property type="project" value="UniProtKB-UniRule"/>
</dbReference>
<keyword evidence="5 6" id="KW-0234">DNA repair</keyword>
<comment type="similarity">
    <text evidence="6">Belongs to the vsr family.</text>
</comment>
<name>A0A1I3PDD7_9RHOB</name>
<evidence type="ECO:0000256" key="2">
    <source>
        <dbReference type="ARBA" id="ARBA00022759"/>
    </source>
</evidence>
<keyword evidence="8" id="KW-1185">Reference proteome</keyword>
<dbReference type="GO" id="GO:0016787">
    <property type="term" value="F:hydrolase activity"/>
    <property type="evidence" value="ECO:0007669"/>
    <property type="project" value="UniProtKB-KW"/>
</dbReference>
<dbReference type="EMBL" id="FOQH01000016">
    <property type="protein sequence ID" value="SFJ19399.1"/>
    <property type="molecule type" value="Genomic_DNA"/>
</dbReference>
<dbReference type="PIRSF" id="PIRSF018267">
    <property type="entry name" value="VSR_endonuc"/>
    <property type="match status" value="1"/>
</dbReference>
<keyword evidence="2 6" id="KW-0255">Endonuclease</keyword>
<dbReference type="EC" id="3.1.-.-" evidence="6"/>
<evidence type="ECO:0000313" key="7">
    <source>
        <dbReference type="EMBL" id="SFJ19399.1"/>
    </source>
</evidence>
<dbReference type="NCBIfam" id="TIGR00632">
    <property type="entry name" value="vsr"/>
    <property type="match status" value="1"/>
</dbReference>
<dbReference type="SUPFAM" id="SSF52980">
    <property type="entry name" value="Restriction endonuclease-like"/>
    <property type="match status" value="1"/>
</dbReference>
<dbReference type="InterPro" id="IPR004603">
    <property type="entry name" value="DNA_mismatch_endonuc_vsr"/>
</dbReference>
<proteinExistence type="inferred from homology"/>
<dbReference type="CDD" id="cd00221">
    <property type="entry name" value="Vsr"/>
    <property type="match status" value="1"/>
</dbReference>
<protein>
    <recommendedName>
        <fullName evidence="6">Very short patch repair endonuclease</fullName>
        <ecNumber evidence="6">3.1.-.-</ecNumber>
    </recommendedName>
</protein>
<dbReference type="RefSeq" id="WP_092865675.1">
    <property type="nucleotide sequence ID" value="NZ_FOQH01000016.1"/>
</dbReference>
<keyword evidence="4 6" id="KW-0378">Hydrolase</keyword>
<dbReference type="GO" id="GO:0004519">
    <property type="term" value="F:endonuclease activity"/>
    <property type="evidence" value="ECO:0007669"/>
    <property type="project" value="UniProtKB-KW"/>
</dbReference>